<evidence type="ECO:0000259" key="2">
    <source>
        <dbReference type="Pfam" id="PF25791"/>
    </source>
</evidence>
<feature type="domain" description="Probable ATP-binding protein BrxC alpha-helical" evidence="3">
    <location>
        <begin position="885"/>
        <end position="1008"/>
    </location>
</feature>
<dbReference type="Pfam" id="PF25791">
    <property type="entry name" value="WHD_BREX_BrxC"/>
    <property type="match status" value="1"/>
</dbReference>
<sequence>MKIRDLFTKPIDRPINGVIKADQRDAESIWQELDEYVVTKQLTEYLRRFFDAFLAAADNPKDPVLSARMAVWVSGSFGSGKSHFIKILSYLLENIEAVNPKDGSTKRAAQFFGEHKIKDAMLLADVQRAVRGSSDVILFNIDAKADSKDERDVILQVFLRVFNEKLGYSGDAPHVAEMERHLVSKDAYENFKAAFADRNGSTWDAERDAVDFLRDDVVYALAKALKQSEASAAAWFDNARETYRINIEGLARLIRDYLASKPAGHRIVFLVDEVGQFIGNNTQLMLTLQTIAEQLGTLCQGRAWVIVTSQEDIDAAIGEANKTRSQDFSKIQGRFHTRLSLASSNTDEVIGERLLAKTEAAHVALRDRFEQKGDIINNQLAFVGNSVSMRCYKDSAEFVATYPFAPYQFALLEKIFESIRKVGATGKHLSKGERSLLDAFQSAAVRNADRGLDALVPLNDFYPSIESFIDTSAKLSIDQAPENPALEAFDVSLLKAMFLIRYIPDIIKPNVDNLGTLCVNEIDADKLALKRHIQESLARLEQQRLVSRNGDLWFFLTNEERDVAREIGHVAVSAHEKSKLLSEMIFDDIFRQLTKVRHRDTKADYEINRLLDGVPWKNANHQLTLEVATPLGDDYETLTDARCILRSSESGGRALIRLAEGERLDIELSLYLQIEKYIDSPKASTAAGSVKRILLDRKDENRDRRARILAQLSDLMLTGDCYALGQKPQIKAASPGTLLDELVNYLISNTYTKLPYLKVRQADPIAEIKAVLASNDIGQHGLGLDGAEGNPLAIKEMREYLHLKASAERVLLSDVVDRFTGTPWGWKPEWEVVLLVARLFMAGEIKLMCEGDDLDPKGAVDPLTKSVRFKQVAILKKKVPDAATIKRARELYKEIFARMAREVDHGADGLVADYRASLGDWQGDLKGYVHTASARHHPGKDVIDTALTRIGKQLAIRDAFEFIEAMLSGKTDWLGTGEDIHDVVSFYKTQLPTWRKLLEALTGFGDNRDVLLKEATSAVALAELEAIRDNPTPYSHIPRIEGLIKTVEGINEAAAQVKRERALKSIDTKIAEVMKSLDQVQASAYLRNKALLALQELKTKVAGLSSIPKILYQQEQAGTLLDDAMEVIEKASQKSATVAKDPGAATGSTVLSTGPRTTPPKPIKVIRAADLSPSIYLETEAEVEAYLARLKAELLDVIQSGKRARIS</sequence>
<reference evidence="5 6" key="1">
    <citation type="submission" date="2020-10" db="EMBL/GenBank/DDBJ databases">
        <title>Connecting structure to function with the recovery of over 1000 high-quality activated sludge metagenome-assembled genomes encoding full-length rRNA genes using long-read sequencing.</title>
        <authorList>
            <person name="Singleton C.M."/>
            <person name="Petriglieri F."/>
            <person name="Kristensen J.M."/>
            <person name="Kirkegaard R.H."/>
            <person name="Michaelsen T.Y."/>
            <person name="Andersen M.H."/>
            <person name="Karst S.M."/>
            <person name="Dueholm M.S."/>
            <person name="Nielsen P.H."/>
            <person name="Albertsen M."/>
        </authorList>
    </citation>
    <scope>NUCLEOTIDE SEQUENCE [LARGE SCALE GENOMIC DNA]</scope>
    <source>
        <strain evidence="5">Fred_18-Q3-R57-64_BAT3C.720</strain>
    </source>
</reference>
<dbReference type="Pfam" id="PF25792">
    <property type="entry name" value="BREX_BrxC_helical"/>
    <property type="match status" value="1"/>
</dbReference>
<feature type="region of interest" description="Disordered" evidence="1">
    <location>
        <begin position="1138"/>
        <end position="1158"/>
    </location>
</feature>
<dbReference type="NCBIfam" id="NF033441">
    <property type="entry name" value="BREX_BrxC"/>
    <property type="match status" value="1"/>
</dbReference>
<evidence type="ECO:0000313" key="6">
    <source>
        <dbReference type="Proteomes" id="UP000706151"/>
    </source>
</evidence>
<dbReference type="InterPro" id="IPR027417">
    <property type="entry name" value="P-loop_NTPase"/>
</dbReference>
<feature type="domain" description="Probable ATP-binding protein BrxC 4th six-stranded beta-sheet" evidence="4">
    <location>
        <begin position="571"/>
        <end position="746"/>
    </location>
</feature>
<gene>
    <name evidence="5" type="primary">brxC</name>
    <name evidence="5" type="ORF">IPK02_02340</name>
</gene>
<name>A0A935W236_9PROT</name>
<evidence type="ECO:0000259" key="4">
    <source>
        <dbReference type="Pfam" id="PF25796"/>
    </source>
</evidence>
<accession>A0A935W236</accession>
<feature type="domain" description="Probable ATP-binding protein BrxC winged helix-turn-helix" evidence="2">
    <location>
        <begin position="753"/>
        <end position="878"/>
    </location>
</feature>
<comment type="caution">
    <text evidence="5">The sequence shown here is derived from an EMBL/GenBank/DDBJ whole genome shotgun (WGS) entry which is preliminary data.</text>
</comment>
<protein>
    <submittedName>
        <fullName evidence="5">BREX system P-loop protein BrxC</fullName>
    </submittedName>
</protein>
<proteinExistence type="predicted"/>
<dbReference type="InterPro" id="IPR058036">
    <property type="entry name" value="BREX_BrxC_4th"/>
</dbReference>
<evidence type="ECO:0000259" key="3">
    <source>
        <dbReference type="Pfam" id="PF25792"/>
    </source>
</evidence>
<dbReference type="EMBL" id="JADJOT010000002">
    <property type="protein sequence ID" value="MBK7952886.1"/>
    <property type="molecule type" value="Genomic_DNA"/>
</dbReference>
<dbReference type="Proteomes" id="UP000706151">
    <property type="component" value="Unassembled WGS sequence"/>
</dbReference>
<organism evidence="5 6">
    <name type="scientific">Candidatus Accumulibacter affinis</name>
    <dbReference type="NCBI Taxonomy" id="2954384"/>
    <lineage>
        <taxon>Bacteria</taxon>
        <taxon>Pseudomonadati</taxon>
        <taxon>Pseudomonadota</taxon>
        <taxon>Betaproteobacteria</taxon>
        <taxon>Candidatus Accumulibacter</taxon>
    </lineage>
</organism>
<dbReference type="InterPro" id="IPR047679">
    <property type="entry name" value="BREX_BrxC"/>
</dbReference>
<evidence type="ECO:0000313" key="5">
    <source>
        <dbReference type="EMBL" id="MBK7952886.1"/>
    </source>
</evidence>
<evidence type="ECO:0000256" key="1">
    <source>
        <dbReference type="SAM" id="MobiDB-lite"/>
    </source>
</evidence>
<dbReference type="InterPro" id="IPR058038">
    <property type="entry name" value="BREX_BrxC_wHTH"/>
</dbReference>
<dbReference type="InterPro" id="IPR058037">
    <property type="entry name" value="BREX_BrxC_helical"/>
</dbReference>
<dbReference type="SUPFAM" id="SSF52540">
    <property type="entry name" value="P-loop containing nucleoside triphosphate hydrolases"/>
    <property type="match status" value="1"/>
</dbReference>
<dbReference type="Pfam" id="PF25796">
    <property type="entry name" value="BREX_BrxC_4th"/>
    <property type="match status" value="1"/>
</dbReference>
<feature type="compositionally biased region" description="Polar residues" evidence="1">
    <location>
        <begin position="1146"/>
        <end position="1156"/>
    </location>
</feature>
<dbReference type="AlphaFoldDB" id="A0A935W236"/>